<dbReference type="SUPFAM" id="SSF81342">
    <property type="entry name" value="Transmembrane di-heme cytochromes"/>
    <property type="match status" value="1"/>
</dbReference>
<sequence>MTMQASLPPDHAARRQFGSLKPVRVWDLPTRLFHWTLVLLIAGLWWTGENTAIPLGPLGGATILGWTVPTGQMAQHMLMGYGVLALVIWRVLYGLFGSTTARFGDFVKGPAAVVRYLRTAFGGGKETAAYVLGHNPAGGWMILALLLVLAAQAGTGLFANDDIFTEGPLYSLVSKETSDALTGWHKGILFPALLTLIGLHVAAALFYLAVKGENLIRAMVTGRKPAPAGAAEGLRFASPVVALGAVLVAVGAVWAVVTQV</sequence>
<dbReference type="GO" id="GO:0009055">
    <property type="term" value="F:electron transfer activity"/>
    <property type="evidence" value="ECO:0007669"/>
    <property type="project" value="InterPro"/>
</dbReference>
<evidence type="ECO:0000256" key="3">
    <source>
        <dbReference type="ARBA" id="ARBA00022692"/>
    </source>
</evidence>
<dbReference type="PANTHER" id="PTHR30485:SF2">
    <property type="entry name" value="BLL0597 PROTEIN"/>
    <property type="match status" value="1"/>
</dbReference>
<dbReference type="Pfam" id="PF01292">
    <property type="entry name" value="Ni_hydr_CYTB"/>
    <property type="match status" value="1"/>
</dbReference>
<evidence type="ECO:0000259" key="7">
    <source>
        <dbReference type="Pfam" id="PF01292"/>
    </source>
</evidence>
<feature type="transmembrane region" description="Helical" evidence="6">
    <location>
        <begin position="233"/>
        <end position="257"/>
    </location>
</feature>
<keyword evidence="4 6" id="KW-1133">Transmembrane helix</keyword>
<feature type="transmembrane region" description="Helical" evidence="6">
    <location>
        <begin position="140"/>
        <end position="159"/>
    </location>
</feature>
<dbReference type="EMBL" id="OCNJ01000001">
    <property type="protein sequence ID" value="SOD89634.1"/>
    <property type="molecule type" value="Genomic_DNA"/>
</dbReference>
<keyword evidence="3 6" id="KW-0812">Transmembrane</keyword>
<feature type="transmembrane region" description="Helical" evidence="6">
    <location>
        <begin position="32"/>
        <end position="48"/>
    </location>
</feature>
<keyword evidence="2" id="KW-1003">Cell membrane</keyword>
<keyword evidence="9" id="KW-1185">Reference proteome</keyword>
<dbReference type="PANTHER" id="PTHR30485">
    <property type="entry name" value="NI/FE-HYDROGENASE 1 B-TYPE CYTOCHROME SUBUNIT"/>
    <property type="match status" value="1"/>
</dbReference>
<dbReference type="Proteomes" id="UP000219621">
    <property type="component" value="Unassembled WGS sequence"/>
</dbReference>
<evidence type="ECO:0000256" key="5">
    <source>
        <dbReference type="ARBA" id="ARBA00023136"/>
    </source>
</evidence>
<dbReference type="InterPro" id="IPR016174">
    <property type="entry name" value="Di-haem_cyt_TM"/>
</dbReference>
<evidence type="ECO:0000256" key="4">
    <source>
        <dbReference type="ARBA" id="ARBA00022989"/>
    </source>
</evidence>
<name>A0A286G3V2_9PROT</name>
<reference evidence="8 9" key="1">
    <citation type="submission" date="2017-09" db="EMBL/GenBank/DDBJ databases">
        <authorList>
            <person name="Ehlers B."/>
            <person name="Leendertz F.H."/>
        </authorList>
    </citation>
    <scope>NUCLEOTIDE SEQUENCE [LARGE SCALE GENOMIC DNA]</scope>
    <source>
        <strain evidence="8 9">USBA 140</strain>
    </source>
</reference>
<evidence type="ECO:0000256" key="2">
    <source>
        <dbReference type="ARBA" id="ARBA00022475"/>
    </source>
</evidence>
<dbReference type="AlphaFoldDB" id="A0A286G3V2"/>
<dbReference type="GO" id="GO:0022904">
    <property type="term" value="P:respiratory electron transport chain"/>
    <property type="evidence" value="ECO:0007669"/>
    <property type="project" value="InterPro"/>
</dbReference>
<dbReference type="Gene3D" id="1.20.950.20">
    <property type="entry name" value="Transmembrane di-heme cytochromes, Chain C"/>
    <property type="match status" value="1"/>
</dbReference>
<evidence type="ECO:0000313" key="8">
    <source>
        <dbReference type="EMBL" id="SOD89634.1"/>
    </source>
</evidence>
<dbReference type="GO" id="GO:0005886">
    <property type="term" value="C:plasma membrane"/>
    <property type="evidence" value="ECO:0007669"/>
    <property type="project" value="UniProtKB-SubCell"/>
</dbReference>
<dbReference type="InterPro" id="IPR011577">
    <property type="entry name" value="Cyt_b561_bac/Ni-Hgenase"/>
</dbReference>
<gene>
    <name evidence="8" type="ORF">SAMN05421508_101284</name>
</gene>
<dbReference type="GO" id="GO:0020037">
    <property type="term" value="F:heme binding"/>
    <property type="evidence" value="ECO:0007669"/>
    <property type="project" value="TreeGrafter"/>
</dbReference>
<organism evidence="8 9">
    <name type="scientific">Caenispirillum bisanense</name>
    <dbReference type="NCBI Taxonomy" id="414052"/>
    <lineage>
        <taxon>Bacteria</taxon>
        <taxon>Pseudomonadati</taxon>
        <taxon>Pseudomonadota</taxon>
        <taxon>Alphaproteobacteria</taxon>
        <taxon>Rhodospirillales</taxon>
        <taxon>Novispirillaceae</taxon>
        <taxon>Caenispirillum</taxon>
    </lineage>
</organism>
<proteinExistence type="predicted"/>
<protein>
    <submittedName>
        <fullName evidence="8">Cytochrome b</fullName>
    </submittedName>
</protein>
<comment type="subcellular location">
    <subcellularLocation>
        <location evidence="1">Cell membrane</location>
        <topology evidence="1">Multi-pass membrane protein</topology>
    </subcellularLocation>
</comment>
<dbReference type="RefSeq" id="WP_245913329.1">
    <property type="nucleotide sequence ID" value="NZ_OCNJ01000001.1"/>
</dbReference>
<evidence type="ECO:0000313" key="9">
    <source>
        <dbReference type="Proteomes" id="UP000219621"/>
    </source>
</evidence>
<feature type="domain" description="Cytochrome b561 bacterial/Ni-hydrogenase" evidence="7">
    <location>
        <begin position="25"/>
        <end position="222"/>
    </location>
</feature>
<keyword evidence="5 6" id="KW-0472">Membrane</keyword>
<evidence type="ECO:0000256" key="6">
    <source>
        <dbReference type="SAM" id="Phobius"/>
    </source>
</evidence>
<feature type="transmembrane region" description="Helical" evidence="6">
    <location>
        <begin position="188"/>
        <end position="210"/>
    </location>
</feature>
<feature type="transmembrane region" description="Helical" evidence="6">
    <location>
        <begin position="78"/>
        <end position="96"/>
    </location>
</feature>
<dbReference type="InterPro" id="IPR051542">
    <property type="entry name" value="Hydrogenase_cytochrome"/>
</dbReference>
<evidence type="ECO:0000256" key="1">
    <source>
        <dbReference type="ARBA" id="ARBA00004651"/>
    </source>
</evidence>
<accession>A0A286G3V2</accession>